<dbReference type="AlphaFoldDB" id="V4L935"/>
<dbReference type="Gene3D" id="3.30.230.10">
    <property type="match status" value="1"/>
</dbReference>
<dbReference type="Pfam" id="PF14492">
    <property type="entry name" value="EFG_III"/>
    <property type="match status" value="1"/>
</dbReference>
<evidence type="ECO:0000256" key="4">
    <source>
        <dbReference type="ARBA" id="ARBA00023134"/>
    </source>
</evidence>
<dbReference type="STRING" id="72664.V4L935"/>
<sequence length="252" mass="28359">MSLPVQQVSKGYRKQKALKAFEKEDPTFKAIAVPDCVQIFLSGMGDSHLDMYLKRLREDYKLHVTVVGKHRVHFKETITERAEFEYILKKKRQGTLEYARVLGYVEPLPLSSKEKFEFDSMVARKALPLRSIGAIERGFREAAKAGSLIGHPVEYLRVVLTGGASQALDCGKEALKTTAIYAFRDCYTAARPLILEPVILVELEVPTEFQGTVSGDINRRKGTIVSNVQDGKVSLIRAHVFLNCWNIDSKIE</sequence>
<dbReference type="InterPro" id="IPR041095">
    <property type="entry name" value="EFG_II"/>
</dbReference>
<dbReference type="eggNOG" id="KOG0465">
    <property type="taxonomic scope" value="Eukaryota"/>
</dbReference>
<dbReference type="InterPro" id="IPR014721">
    <property type="entry name" value="Ribsml_uS5_D2-typ_fold_subgr"/>
</dbReference>
<dbReference type="GO" id="GO:0003746">
    <property type="term" value="F:translation elongation factor activity"/>
    <property type="evidence" value="ECO:0007669"/>
    <property type="project" value="UniProtKB-KW"/>
</dbReference>
<dbReference type="InterPro" id="IPR005517">
    <property type="entry name" value="Transl_elong_EFG/EF2_IV"/>
</dbReference>
<dbReference type="InterPro" id="IPR000640">
    <property type="entry name" value="EFG_V-like"/>
</dbReference>
<dbReference type="KEGG" id="eus:EUTSA_v10028174mg"/>
<dbReference type="Pfam" id="PF03764">
    <property type="entry name" value="EFG_IV"/>
    <property type="match status" value="1"/>
</dbReference>
<keyword evidence="2" id="KW-0251">Elongation factor</keyword>
<dbReference type="GO" id="GO:0003924">
    <property type="term" value="F:GTPase activity"/>
    <property type="evidence" value="ECO:0007669"/>
    <property type="project" value="TreeGrafter"/>
</dbReference>
<protein>
    <recommendedName>
        <fullName evidence="5">Translation elongation factor EFG/EF2 domain-containing protein</fullName>
    </recommendedName>
</protein>
<evidence type="ECO:0000259" key="5">
    <source>
        <dbReference type="SMART" id="SM00889"/>
    </source>
</evidence>
<gene>
    <name evidence="6" type="ORF">EUTSA_v10028174mg</name>
</gene>
<dbReference type="Gramene" id="ESQ46925">
    <property type="protein sequence ID" value="ESQ46925"/>
    <property type="gene ID" value="EUTSA_v10028174mg"/>
</dbReference>
<accession>V4L935</accession>
<dbReference type="Pfam" id="PF00679">
    <property type="entry name" value="EFG_C"/>
    <property type="match status" value="1"/>
</dbReference>
<dbReference type="Gene3D" id="3.30.70.240">
    <property type="match status" value="1"/>
</dbReference>
<dbReference type="SUPFAM" id="SSF54980">
    <property type="entry name" value="EF-G C-terminal domain-like"/>
    <property type="match status" value="2"/>
</dbReference>
<reference evidence="6 7" key="1">
    <citation type="journal article" date="2013" name="Front. Plant Sci.">
        <title>The Reference Genome of the Halophytic Plant Eutrema salsugineum.</title>
        <authorList>
            <person name="Yang R."/>
            <person name="Jarvis D.E."/>
            <person name="Chen H."/>
            <person name="Beilstein M.A."/>
            <person name="Grimwood J."/>
            <person name="Jenkins J."/>
            <person name="Shu S."/>
            <person name="Prochnik S."/>
            <person name="Xin M."/>
            <person name="Ma C."/>
            <person name="Schmutz J."/>
            <person name="Wing R.A."/>
            <person name="Mitchell-Olds T."/>
            <person name="Schumaker K.S."/>
            <person name="Wang X."/>
        </authorList>
    </citation>
    <scope>NUCLEOTIDE SEQUENCE [LARGE SCALE GENOMIC DNA]</scope>
</reference>
<dbReference type="OMA" id="SMAFSHY"/>
<name>V4L935_EUTSA</name>
<keyword evidence="7" id="KW-1185">Reference proteome</keyword>
<evidence type="ECO:0000256" key="3">
    <source>
        <dbReference type="ARBA" id="ARBA00022917"/>
    </source>
</evidence>
<evidence type="ECO:0000256" key="2">
    <source>
        <dbReference type="ARBA" id="ARBA00022768"/>
    </source>
</evidence>
<dbReference type="GO" id="GO:0005739">
    <property type="term" value="C:mitochondrion"/>
    <property type="evidence" value="ECO:0007669"/>
    <property type="project" value="TreeGrafter"/>
</dbReference>
<dbReference type="Gene3D" id="3.30.70.870">
    <property type="entry name" value="Elongation Factor G (Translational Gtpase), domain 3"/>
    <property type="match status" value="1"/>
</dbReference>
<feature type="domain" description="Translation elongation factor EFG/EF2" evidence="5">
    <location>
        <begin position="71"/>
        <end position="191"/>
    </location>
</feature>
<organism evidence="6 7">
    <name type="scientific">Eutrema salsugineum</name>
    <name type="common">Saltwater cress</name>
    <name type="synonym">Sisymbrium salsugineum</name>
    <dbReference type="NCBI Taxonomy" id="72664"/>
    <lineage>
        <taxon>Eukaryota</taxon>
        <taxon>Viridiplantae</taxon>
        <taxon>Streptophyta</taxon>
        <taxon>Embryophyta</taxon>
        <taxon>Tracheophyta</taxon>
        <taxon>Spermatophyta</taxon>
        <taxon>Magnoliopsida</taxon>
        <taxon>eudicotyledons</taxon>
        <taxon>Gunneridae</taxon>
        <taxon>Pentapetalae</taxon>
        <taxon>rosids</taxon>
        <taxon>malvids</taxon>
        <taxon>Brassicales</taxon>
        <taxon>Brassicaceae</taxon>
        <taxon>Eutremeae</taxon>
        <taxon>Eutrema</taxon>
    </lineage>
</organism>
<keyword evidence="1" id="KW-0547">Nucleotide-binding</keyword>
<dbReference type="PANTHER" id="PTHR43636:SF2">
    <property type="entry name" value="ELONGATION FACTOR G, MITOCHONDRIAL"/>
    <property type="match status" value="1"/>
</dbReference>
<evidence type="ECO:0000256" key="1">
    <source>
        <dbReference type="ARBA" id="ARBA00022741"/>
    </source>
</evidence>
<proteinExistence type="predicted"/>
<evidence type="ECO:0000313" key="7">
    <source>
        <dbReference type="Proteomes" id="UP000030689"/>
    </source>
</evidence>
<keyword evidence="4" id="KW-0342">GTP-binding</keyword>
<dbReference type="PANTHER" id="PTHR43636">
    <property type="entry name" value="ELONGATION FACTOR G, MITOCHONDRIAL"/>
    <property type="match status" value="1"/>
</dbReference>
<dbReference type="InterPro" id="IPR035647">
    <property type="entry name" value="EFG_III/V"/>
</dbReference>
<dbReference type="SUPFAM" id="SSF54211">
    <property type="entry name" value="Ribosomal protein S5 domain 2-like"/>
    <property type="match status" value="1"/>
</dbReference>
<evidence type="ECO:0000313" key="6">
    <source>
        <dbReference type="EMBL" id="ESQ46925.1"/>
    </source>
</evidence>
<dbReference type="EMBL" id="KI517416">
    <property type="protein sequence ID" value="ESQ46925.1"/>
    <property type="molecule type" value="Genomic_DNA"/>
</dbReference>
<dbReference type="GO" id="GO:0005525">
    <property type="term" value="F:GTP binding"/>
    <property type="evidence" value="ECO:0007669"/>
    <property type="project" value="UniProtKB-KW"/>
</dbReference>
<dbReference type="InterPro" id="IPR020568">
    <property type="entry name" value="Ribosomal_Su5_D2-typ_SF"/>
</dbReference>
<dbReference type="SMART" id="SM00889">
    <property type="entry name" value="EFG_IV"/>
    <property type="match status" value="1"/>
</dbReference>
<keyword evidence="3" id="KW-0648">Protein biosynthesis</keyword>
<dbReference type="Proteomes" id="UP000030689">
    <property type="component" value="Unassembled WGS sequence"/>
</dbReference>
<dbReference type="GO" id="GO:0070125">
    <property type="term" value="P:mitochondrial translational elongation"/>
    <property type="evidence" value="ECO:0007669"/>
    <property type="project" value="TreeGrafter"/>
</dbReference>